<evidence type="ECO:0000313" key="1">
    <source>
        <dbReference type="EMBL" id="KAK6619922.1"/>
    </source>
</evidence>
<protein>
    <submittedName>
        <fullName evidence="1">Uncharacterized protein</fullName>
    </submittedName>
</protein>
<comment type="caution">
    <text evidence="1">The sequence shown here is derived from an EMBL/GenBank/DDBJ whole genome shotgun (WGS) entry which is preliminary data.</text>
</comment>
<name>A0ABR1AHS3_POLSC</name>
<evidence type="ECO:0000313" key="2">
    <source>
        <dbReference type="Proteomes" id="UP001359485"/>
    </source>
</evidence>
<dbReference type="EMBL" id="JAWJWF010000048">
    <property type="protein sequence ID" value="KAK6619922.1"/>
    <property type="molecule type" value="Genomic_DNA"/>
</dbReference>
<proteinExistence type="predicted"/>
<keyword evidence="2" id="KW-1185">Reference proteome</keyword>
<accession>A0ABR1AHS3</accession>
<organism evidence="1 2">
    <name type="scientific">Polyplax serrata</name>
    <name type="common">Common mouse louse</name>
    <dbReference type="NCBI Taxonomy" id="468196"/>
    <lineage>
        <taxon>Eukaryota</taxon>
        <taxon>Metazoa</taxon>
        <taxon>Ecdysozoa</taxon>
        <taxon>Arthropoda</taxon>
        <taxon>Hexapoda</taxon>
        <taxon>Insecta</taxon>
        <taxon>Pterygota</taxon>
        <taxon>Neoptera</taxon>
        <taxon>Paraneoptera</taxon>
        <taxon>Psocodea</taxon>
        <taxon>Troctomorpha</taxon>
        <taxon>Phthiraptera</taxon>
        <taxon>Anoplura</taxon>
        <taxon>Polyplacidae</taxon>
        <taxon>Polyplax</taxon>
    </lineage>
</organism>
<reference evidence="1 2" key="1">
    <citation type="submission" date="2023-09" db="EMBL/GenBank/DDBJ databases">
        <title>Genomes of two closely related lineages of the louse Polyplax serrata with different host specificities.</title>
        <authorList>
            <person name="Martinu J."/>
            <person name="Tarabai H."/>
            <person name="Stefka J."/>
            <person name="Hypsa V."/>
        </authorList>
    </citation>
    <scope>NUCLEOTIDE SEQUENCE [LARGE SCALE GENOMIC DNA]</scope>
    <source>
        <strain evidence="1">98ZLc_SE</strain>
    </source>
</reference>
<sequence>MDPASVTLNSFCRPPRRVSAGRYDTIEERRAKVVSIDFPDRFEEEDTRKRRRRASKRAWKVINLPCLPSPPASILNLKRVVPAFSRSSSCSLQSRGPGDVRRLAPPEVESSCSVHFVPSKLPFPSRASSRRVILPSFTRKLSEIFESQREKVDYDGLDLNFLSGFYPERGYLPPPVMLKNEMSTGES</sequence>
<gene>
    <name evidence="1" type="ORF">RUM44_006322</name>
</gene>
<dbReference type="Proteomes" id="UP001359485">
    <property type="component" value="Unassembled WGS sequence"/>
</dbReference>